<evidence type="ECO:0008006" key="5">
    <source>
        <dbReference type="Google" id="ProtNLM"/>
    </source>
</evidence>
<comment type="caution">
    <text evidence="3">The sequence shown here is derived from an EMBL/GenBank/DDBJ whole genome shotgun (WGS) entry which is preliminary data.</text>
</comment>
<dbReference type="InterPro" id="IPR036365">
    <property type="entry name" value="PGBD-like_sf"/>
</dbReference>
<dbReference type="Pfam" id="PF01471">
    <property type="entry name" value="PG_binding_1"/>
    <property type="match status" value="1"/>
</dbReference>
<evidence type="ECO:0000313" key="4">
    <source>
        <dbReference type="Proteomes" id="UP000228930"/>
    </source>
</evidence>
<organism evidence="3 4">
    <name type="scientific">Bradyrhizobium nitroreducens</name>
    <dbReference type="NCBI Taxonomy" id="709803"/>
    <lineage>
        <taxon>Bacteria</taxon>
        <taxon>Pseudomonadati</taxon>
        <taxon>Pseudomonadota</taxon>
        <taxon>Alphaproteobacteria</taxon>
        <taxon>Hyphomicrobiales</taxon>
        <taxon>Nitrobacteraceae</taxon>
        <taxon>Bradyrhizobium</taxon>
    </lineage>
</organism>
<dbReference type="AlphaFoldDB" id="A0A2M6UPI1"/>
<dbReference type="InterPro" id="IPR002477">
    <property type="entry name" value="Peptidoglycan-bd-like"/>
</dbReference>
<dbReference type="Proteomes" id="UP000228930">
    <property type="component" value="Unassembled WGS sequence"/>
</dbReference>
<dbReference type="InterPro" id="IPR039561">
    <property type="entry name" value="Peptidase_M15C"/>
</dbReference>
<dbReference type="Pfam" id="PF13539">
    <property type="entry name" value="Peptidase_M15_4"/>
    <property type="match status" value="1"/>
</dbReference>
<reference evidence="3 4" key="1">
    <citation type="submission" date="2015-06" db="EMBL/GenBank/DDBJ databases">
        <title>Comparative genome analysis of nirS-carrying Bradyrhizobium sp. strains.</title>
        <authorList>
            <person name="Ishii S."/>
            <person name="Jang J."/>
            <person name="Nishizawa T."/>
            <person name="Senoo K."/>
        </authorList>
    </citation>
    <scope>NUCLEOTIDE SEQUENCE [LARGE SCALE GENOMIC DNA]</scope>
    <source>
        <strain evidence="3 4">TSA1</strain>
    </source>
</reference>
<dbReference type="SUPFAM" id="SSF55166">
    <property type="entry name" value="Hedgehog/DD-peptidase"/>
    <property type="match status" value="1"/>
</dbReference>
<name>A0A2M6UPI1_9BRAD</name>
<gene>
    <name evidence="3" type="ORF">TSA1_33730</name>
</gene>
<proteinExistence type="predicted"/>
<keyword evidence="4" id="KW-1185">Reference proteome</keyword>
<dbReference type="Gene3D" id="1.10.101.10">
    <property type="entry name" value="PGBD-like superfamily/PGBD"/>
    <property type="match status" value="1"/>
</dbReference>
<dbReference type="InterPro" id="IPR009045">
    <property type="entry name" value="Zn_M74/Hedgehog-like"/>
</dbReference>
<accession>A0A2M6UPI1</accession>
<dbReference type="RefSeq" id="WP_142253291.1">
    <property type="nucleotide sequence ID" value="NZ_LFJC01000003.1"/>
</dbReference>
<evidence type="ECO:0000313" key="3">
    <source>
        <dbReference type="EMBL" id="PIT06476.1"/>
    </source>
</evidence>
<dbReference type="GO" id="GO:0008233">
    <property type="term" value="F:peptidase activity"/>
    <property type="evidence" value="ECO:0007669"/>
    <property type="project" value="InterPro"/>
</dbReference>
<dbReference type="EMBL" id="LFJC01000003">
    <property type="protein sequence ID" value="PIT06476.1"/>
    <property type="molecule type" value="Genomic_DNA"/>
</dbReference>
<sequence length="273" mass="29933">MEYTYRLSYGDVGADIRRLQEFLTSKGASLSPDGHFGPKTRDAVTAWQHDHGLNKTGAVDKVTRESLGIGGFVVRGLPSASAQTGTNWPAKPASPPQPSPKLTASLFGSFDFVHSPTPDNPERIEIRNNWVEDNIVTLKIPELDNCLFADGNTYTVQPVGRIRCHRLAAPKFAQLFAQWREAGLIDRVITCAGAFSPRLIRGSTTASRANLSNHAWGTALDINDEQNPRKHIPVALDARGCVRELVGIANSLGFFWGGHFKPFDGMHFELAEL</sequence>
<evidence type="ECO:0000259" key="1">
    <source>
        <dbReference type="Pfam" id="PF01471"/>
    </source>
</evidence>
<dbReference type="InterPro" id="IPR036366">
    <property type="entry name" value="PGBDSf"/>
</dbReference>
<dbReference type="Gene3D" id="3.30.1380.10">
    <property type="match status" value="1"/>
</dbReference>
<evidence type="ECO:0000259" key="2">
    <source>
        <dbReference type="Pfam" id="PF13539"/>
    </source>
</evidence>
<protein>
    <recommendedName>
        <fullName evidence="5">Peptidoglycan-binding protein</fullName>
    </recommendedName>
</protein>
<feature type="domain" description="Peptidoglycan binding-like" evidence="1">
    <location>
        <begin position="13"/>
        <end position="67"/>
    </location>
</feature>
<dbReference type="SUPFAM" id="SSF47090">
    <property type="entry name" value="PGBD-like"/>
    <property type="match status" value="1"/>
</dbReference>
<feature type="domain" description="Peptidase M15C" evidence="2">
    <location>
        <begin position="207"/>
        <end position="270"/>
    </location>
</feature>